<dbReference type="EMBL" id="LR862135">
    <property type="protein sequence ID" value="CAD1840582.1"/>
    <property type="molecule type" value="Genomic_DNA"/>
</dbReference>
<reference evidence="1" key="1">
    <citation type="submission" date="2020-07" db="EMBL/GenBank/DDBJ databases">
        <authorList>
            <person name="Lin J."/>
        </authorList>
    </citation>
    <scope>NUCLEOTIDE SEQUENCE</scope>
</reference>
<gene>
    <name evidence="1" type="ORF">CB5_LOCUS23793</name>
</gene>
<proteinExistence type="predicted"/>
<accession>A0A6V7QBT4</accession>
<evidence type="ECO:0000313" key="1">
    <source>
        <dbReference type="EMBL" id="CAD1840582.1"/>
    </source>
</evidence>
<dbReference type="AlphaFoldDB" id="A0A6V7QBT4"/>
<organism evidence="1">
    <name type="scientific">Ananas comosus var. bracteatus</name>
    <name type="common">red pineapple</name>
    <dbReference type="NCBI Taxonomy" id="296719"/>
    <lineage>
        <taxon>Eukaryota</taxon>
        <taxon>Viridiplantae</taxon>
        <taxon>Streptophyta</taxon>
        <taxon>Embryophyta</taxon>
        <taxon>Tracheophyta</taxon>
        <taxon>Spermatophyta</taxon>
        <taxon>Magnoliopsida</taxon>
        <taxon>Liliopsida</taxon>
        <taxon>Poales</taxon>
        <taxon>Bromeliaceae</taxon>
        <taxon>Bromelioideae</taxon>
        <taxon>Ananas</taxon>
    </lineage>
</organism>
<protein>
    <submittedName>
        <fullName evidence="1">Uncharacterized protein</fullName>
    </submittedName>
</protein>
<name>A0A6V7QBT4_ANACO</name>
<sequence>MATAASADAAALAADVVGAAAARLALGSGGVERRRRQTWWARRQLGWRWRRVVSSGVGWFRAASAAAGDDGEKRSGGGGSQSFLQDFKISQQLNSPGISPNTWRARSQGECDENGLATLRPRGLDPVPDGVVLGRGPHHLHVHLDELEHTTELRDPALLHLAARGHGLGLLPHPLRHLRQQRRRAVPPPVLLEKLVLF</sequence>